<gene>
    <name evidence="3" type="ORF">SAMN02746019_00014590</name>
</gene>
<dbReference type="InParanoid" id="A0A212RH89"/>
<dbReference type="RefSeq" id="WP_143597598.1">
    <property type="nucleotide sequence ID" value="NZ_FYEK01000054.1"/>
</dbReference>
<feature type="domain" description="Polymerase nucleotidyl transferase" evidence="2">
    <location>
        <begin position="24"/>
        <end position="61"/>
    </location>
</feature>
<dbReference type="CDD" id="cd05403">
    <property type="entry name" value="NT_KNTase_like"/>
    <property type="match status" value="1"/>
</dbReference>
<dbReference type="EMBL" id="FYEK01000054">
    <property type="protein sequence ID" value="SNB71571.1"/>
    <property type="molecule type" value="Genomic_DNA"/>
</dbReference>
<evidence type="ECO:0000259" key="2">
    <source>
        <dbReference type="Pfam" id="PF01909"/>
    </source>
</evidence>
<dbReference type="Proteomes" id="UP000197025">
    <property type="component" value="Unassembled WGS sequence"/>
</dbReference>
<dbReference type="AlphaFoldDB" id="A0A212RH89"/>
<organism evidence="3 4">
    <name type="scientific">Thermoflexus hugenholtzii JAD2</name>
    <dbReference type="NCBI Taxonomy" id="877466"/>
    <lineage>
        <taxon>Bacteria</taxon>
        <taxon>Bacillati</taxon>
        <taxon>Chloroflexota</taxon>
        <taxon>Thermoflexia</taxon>
        <taxon>Thermoflexales</taxon>
        <taxon>Thermoflexaceae</taxon>
        <taxon>Thermoflexus</taxon>
    </lineage>
</organism>
<name>A0A212RH89_9CHLR</name>
<dbReference type="GO" id="GO:0016779">
    <property type="term" value="F:nucleotidyltransferase activity"/>
    <property type="evidence" value="ECO:0007669"/>
    <property type="project" value="InterPro"/>
</dbReference>
<reference evidence="4" key="1">
    <citation type="submission" date="2017-06" db="EMBL/GenBank/DDBJ databases">
        <authorList>
            <person name="Varghese N."/>
            <person name="Submissions S."/>
        </authorList>
    </citation>
    <scope>NUCLEOTIDE SEQUENCE [LARGE SCALE GENOMIC DNA]</scope>
    <source>
        <strain evidence="4">JAD2</strain>
    </source>
</reference>
<keyword evidence="4" id="KW-1185">Reference proteome</keyword>
<dbReference type="OrthoDB" id="9809668at2"/>
<dbReference type="InterPro" id="IPR043519">
    <property type="entry name" value="NT_sf"/>
</dbReference>
<keyword evidence="3" id="KW-0808">Transferase</keyword>
<accession>A0A212RH89</accession>
<sequence length="105" mass="11827">MSARGKAVRRGMPPDPNLEKRVALLKRDGPERIILFGSRARGEADPWSDHDIIVIKRTDQPFMERLREIVPYLVEFERPAEILTPPRSSSACRKPASGGWCGMKG</sequence>
<evidence type="ECO:0000313" key="4">
    <source>
        <dbReference type="Proteomes" id="UP000197025"/>
    </source>
</evidence>
<evidence type="ECO:0000313" key="3">
    <source>
        <dbReference type="EMBL" id="SNB71571.1"/>
    </source>
</evidence>
<feature type="region of interest" description="Disordered" evidence="1">
    <location>
        <begin position="85"/>
        <end position="105"/>
    </location>
</feature>
<dbReference type="Gene3D" id="3.30.460.10">
    <property type="entry name" value="Beta Polymerase, domain 2"/>
    <property type="match status" value="1"/>
</dbReference>
<dbReference type="SUPFAM" id="SSF81301">
    <property type="entry name" value="Nucleotidyltransferase"/>
    <property type="match status" value="1"/>
</dbReference>
<evidence type="ECO:0000256" key="1">
    <source>
        <dbReference type="SAM" id="MobiDB-lite"/>
    </source>
</evidence>
<protein>
    <submittedName>
        <fullName evidence="3">Predicted nucleotidyltransferases</fullName>
    </submittedName>
</protein>
<dbReference type="InterPro" id="IPR002934">
    <property type="entry name" value="Polymerase_NTP_transf_dom"/>
</dbReference>
<dbReference type="Pfam" id="PF01909">
    <property type="entry name" value="NTP_transf_2"/>
    <property type="match status" value="1"/>
</dbReference>
<proteinExistence type="predicted"/>